<dbReference type="eggNOG" id="ENOG5032R0E">
    <property type="taxonomic scope" value="Bacteria"/>
</dbReference>
<comment type="caution">
    <text evidence="2">The sequence shown here is derived from an EMBL/GenBank/DDBJ whole genome shotgun (WGS) entry which is preliminary data.</text>
</comment>
<dbReference type="AlphaFoldDB" id="U7UPI6"/>
<evidence type="ECO:0000313" key="3">
    <source>
        <dbReference type="Proteomes" id="UP000017090"/>
    </source>
</evidence>
<dbReference type="EMBL" id="AWXA01000014">
    <property type="protein sequence ID" value="ERT60814.1"/>
    <property type="molecule type" value="Genomic_DNA"/>
</dbReference>
<feature type="transmembrane region" description="Helical" evidence="1">
    <location>
        <begin position="218"/>
        <end position="239"/>
    </location>
</feature>
<organism evidence="2 3">
    <name type="scientific">Megasphaera vaginalis</name>
    <name type="common">ex Srinivasan et al. 2021</name>
    <dbReference type="NCBI Taxonomy" id="1111454"/>
    <lineage>
        <taxon>Bacteria</taxon>
        <taxon>Bacillati</taxon>
        <taxon>Bacillota</taxon>
        <taxon>Negativicutes</taxon>
        <taxon>Veillonellales</taxon>
        <taxon>Veillonellaceae</taxon>
        <taxon>Megasphaera</taxon>
    </lineage>
</organism>
<dbReference type="STRING" id="1111454.HMPREF1250_0239"/>
<keyword evidence="1" id="KW-0472">Membrane</keyword>
<evidence type="ECO:0000256" key="1">
    <source>
        <dbReference type="SAM" id="Phobius"/>
    </source>
</evidence>
<reference evidence="2 3" key="1">
    <citation type="submission" date="2013-09" db="EMBL/GenBank/DDBJ databases">
        <authorList>
            <person name="Durkin A.S."/>
            <person name="Haft D.R."/>
            <person name="McCorrison J."/>
            <person name="Torralba M."/>
            <person name="Gillis M."/>
            <person name="Haft D.H."/>
            <person name="Methe B."/>
            <person name="Sutton G."/>
            <person name="Nelson K.E."/>
        </authorList>
    </citation>
    <scope>NUCLEOTIDE SEQUENCE [LARGE SCALE GENOMIC DNA]</scope>
    <source>
        <strain evidence="2 3">BV3C16-1</strain>
    </source>
</reference>
<dbReference type="Proteomes" id="UP000017090">
    <property type="component" value="Unassembled WGS sequence"/>
</dbReference>
<feature type="transmembrane region" description="Helical" evidence="1">
    <location>
        <begin position="81"/>
        <end position="109"/>
    </location>
</feature>
<feature type="transmembrane region" description="Helical" evidence="1">
    <location>
        <begin position="31"/>
        <end position="61"/>
    </location>
</feature>
<feature type="transmembrane region" description="Helical" evidence="1">
    <location>
        <begin position="271"/>
        <end position="290"/>
    </location>
</feature>
<protein>
    <submittedName>
        <fullName evidence="2">Putative membrane protein</fullName>
    </submittedName>
</protein>
<feature type="transmembrane region" description="Helical" evidence="1">
    <location>
        <begin position="155"/>
        <end position="175"/>
    </location>
</feature>
<sequence>MESLFAVLPFFNAGLAGAVFARFTGVNMSAAVLLILLYMGAKPVEAVSAMLMFNAFTYFTIYTQRHVMGIKDFVIFPGFKIMIPVLITIAAAVFSPFFGIVFFVAVFLAEIFAKMYQSMDVKDKPATASLAKMCGIAAVLSLGGVALVRFMPEDGYYIFVGLVILGTAVLAWQGGDRRKWERVWDRLLYGGAFLVGLVGIELTDWFGALQRSRRTELFNVYPIVINTAVIVALVGAYFLYGYFSLGALFSTIGSAVGIRLFGLYEHGTKGSFSYLAIGLTVLAVLVFWLIQPSPTGLPELPLIDSEQRFFGW</sequence>
<gene>
    <name evidence="2" type="ORF">HMPREF1250_0239</name>
</gene>
<keyword evidence="1" id="KW-0812">Transmembrane</keyword>
<accession>U7UPI6</accession>
<feature type="transmembrane region" description="Helical" evidence="1">
    <location>
        <begin position="245"/>
        <end position="264"/>
    </location>
</feature>
<feature type="transmembrane region" description="Helical" evidence="1">
    <location>
        <begin position="187"/>
        <end position="206"/>
    </location>
</feature>
<name>U7UPI6_9FIRM</name>
<keyword evidence="3" id="KW-1185">Reference proteome</keyword>
<evidence type="ECO:0000313" key="2">
    <source>
        <dbReference type="EMBL" id="ERT60814.1"/>
    </source>
</evidence>
<feature type="transmembrane region" description="Helical" evidence="1">
    <location>
        <begin position="129"/>
        <end position="148"/>
    </location>
</feature>
<dbReference type="RefSeq" id="WP_023053236.1">
    <property type="nucleotide sequence ID" value="NZ_AWXA01000014.1"/>
</dbReference>
<proteinExistence type="predicted"/>
<dbReference type="PATRIC" id="fig|1111454.3.peg.750"/>
<keyword evidence="1" id="KW-1133">Transmembrane helix</keyword>
<dbReference type="OrthoDB" id="1631889at2"/>